<dbReference type="AlphaFoldDB" id="Q8KIS8"/>
<dbReference type="PANTHER" id="PTHR12526:SF638">
    <property type="entry name" value="SPORE COAT PROTEIN SA"/>
    <property type="match status" value="1"/>
</dbReference>
<sequence length="255" mass="27616">MAKGSKASVFRSGIAWLYRRALGKKRLRVIFQNPDDRDALIGLGAITFEKSVLIRGSGVDLSLCHPVPESPGAPVVTLAARLLRDKGVVEFVEAANILRQRGVSAHFQLVGDLDPGNPSSIEEFDLERWRSEGTVECLGYRQDIASVFAHSHIVVLPSYREGLPKVLVEAAACGRVVVTTDVPGCRDAIEADRTGLLVPVRDAVALADAIQRLVESPELRKKMGAAGRTLAERDFAIESIVQQHLDIYRALGSGA</sequence>
<protein>
    <submittedName>
        <fullName evidence="1">Similar to Glycosyl transferases group 1</fullName>
    </submittedName>
</protein>
<dbReference type="CAZy" id="GT4">
    <property type="family name" value="Glycosyltransferase Family 4"/>
</dbReference>
<dbReference type="Gene3D" id="3.40.50.2000">
    <property type="entry name" value="Glycogen Phosphorylase B"/>
    <property type="match status" value="2"/>
</dbReference>
<dbReference type="Pfam" id="PF13692">
    <property type="entry name" value="Glyco_trans_1_4"/>
    <property type="match status" value="1"/>
</dbReference>
<dbReference type="GO" id="GO:0016757">
    <property type="term" value="F:glycosyltransferase activity"/>
    <property type="evidence" value="ECO:0007669"/>
    <property type="project" value="TreeGrafter"/>
</dbReference>
<organism evidence="1">
    <name type="scientific">Pseudomonas aeruginosa</name>
    <dbReference type="NCBI Taxonomy" id="287"/>
    <lineage>
        <taxon>Bacteria</taxon>
        <taxon>Pseudomonadati</taxon>
        <taxon>Pseudomonadota</taxon>
        <taxon>Gammaproteobacteria</taxon>
        <taxon>Pseudomonadales</taxon>
        <taxon>Pseudomonadaceae</taxon>
        <taxon>Pseudomonas</taxon>
    </lineage>
</organism>
<proteinExistence type="predicted"/>
<evidence type="ECO:0000313" key="1">
    <source>
        <dbReference type="EMBL" id="AAM27631.1"/>
    </source>
</evidence>
<dbReference type="CDD" id="cd03808">
    <property type="entry name" value="GT4_CapM-like"/>
    <property type="match status" value="1"/>
</dbReference>
<keyword evidence="1" id="KW-0808">Transferase</keyword>
<dbReference type="SUPFAM" id="SSF53756">
    <property type="entry name" value="UDP-Glycosyltransferase/glycogen phosphorylase"/>
    <property type="match status" value="1"/>
</dbReference>
<reference evidence="1" key="1">
    <citation type="journal article" date="2002" name="J. Bacteriol.">
        <title>Genetic variation at the O-antigen biosynthetic locus in Pseudomonas aeruginosa.</title>
        <authorList>
            <person name="Raymond C.K."/>
            <person name="Sims E.H."/>
            <person name="Kas A."/>
            <person name="Spencer D.H."/>
            <person name="Kutyavin T.V."/>
            <person name="Ivey R.G."/>
            <person name="Zhou Y."/>
            <person name="Kaul R."/>
            <person name="Clendenning J.B."/>
            <person name="Olson M.V."/>
        </authorList>
    </citation>
    <scope>NUCLEOTIDE SEQUENCE</scope>
</reference>
<dbReference type="PANTHER" id="PTHR12526">
    <property type="entry name" value="GLYCOSYLTRANSFERASE"/>
    <property type="match status" value="1"/>
</dbReference>
<dbReference type="EMBL" id="AF498405">
    <property type="protein sequence ID" value="AAM27631.1"/>
    <property type="molecule type" value="Genomic_DNA"/>
</dbReference>
<accession>Q8KIS8</accession>
<name>Q8KIS8_PSEAI</name>